<dbReference type="EMBL" id="CAJHJT010000034">
    <property type="protein sequence ID" value="CAD7005271.1"/>
    <property type="molecule type" value="Genomic_DNA"/>
</dbReference>
<feature type="compositionally biased region" description="Low complexity" evidence="1">
    <location>
        <begin position="14"/>
        <end position="23"/>
    </location>
</feature>
<dbReference type="SMART" id="SM00697">
    <property type="entry name" value="DM8"/>
    <property type="match status" value="1"/>
</dbReference>
<dbReference type="Proteomes" id="UP000606786">
    <property type="component" value="Unassembled WGS sequence"/>
</dbReference>
<dbReference type="OrthoDB" id="8008339at2759"/>
<comment type="caution">
    <text evidence="2">The sequence shown here is derived from an EMBL/GenBank/DDBJ whole genome shotgun (WGS) entry which is preliminary data.</text>
</comment>
<reference evidence="2" key="1">
    <citation type="submission" date="2020-11" db="EMBL/GenBank/DDBJ databases">
        <authorList>
            <person name="Whitehead M."/>
        </authorList>
    </citation>
    <scope>NUCLEOTIDE SEQUENCE</scope>
    <source>
        <strain evidence="2">EGII</strain>
    </source>
</reference>
<dbReference type="AlphaFoldDB" id="A0A811V343"/>
<accession>A0A811V343</accession>
<gene>
    <name evidence="2" type="ORF">CCAP1982_LOCUS13628</name>
</gene>
<dbReference type="Pfam" id="PF06477">
    <property type="entry name" value="DUF1091"/>
    <property type="match status" value="1"/>
</dbReference>
<organism evidence="2 3">
    <name type="scientific">Ceratitis capitata</name>
    <name type="common">Mediterranean fruit fly</name>
    <name type="synonym">Tephritis capitata</name>
    <dbReference type="NCBI Taxonomy" id="7213"/>
    <lineage>
        <taxon>Eukaryota</taxon>
        <taxon>Metazoa</taxon>
        <taxon>Ecdysozoa</taxon>
        <taxon>Arthropoda</taxon>
        <taxon>Hexapoda</taxon>
        <taxon>Insecta</taxon>
        <taxon>Pterygota</taxon>
        <taxon>Neoptera</taxon>
        <taxon>Endopterygota</taxon>
        <taxon>Diptera</taxon>
        <taxon>Brachycera</taxon>
        <taxon>Muscomorpha</taxon>
        <taxon>Tephritoidea</taxon>
        <taxon>Tephritidae</taxon>
        <taxon>Ceratitis</taxon>
        <taxon>Ceratitis</taxon>
    </lineage>
</organism>
<protein>
    <submittedName>
        <fullName evidence="2">(Mediterranean fruit fly) hypothetical protein</fullName>
    </submittedName>
</protein>
<evidence type="ECO:0000313" key="3">
    <source>
        <dbReference type="Proteomes" id="UP000606786"/>
    </source>
</evidence>
<proteinExistence type="predicted"/>
<dbReference type="InterPro" id="IPR010512">
    <property type="entry name" value="DUF1091"/>
</dbReference>
<dbReference type="PANTHER" id="PTHR20898:SF0">
    <property type="entry name" value="DAEDALUS ON 3-RELATED"/>
    <property type="match status" value="1"/>
</dbReference>
<name>A0A811V343_CERCA</name>
<sequence length="276" mass="31063">MHPWERASCGGNGRNSSSRSSCGTRKAMRSITTSTTTTITTVTRQLVSSLVTPLERLLFARNTNNNTFSVSLVHSAPTLLLCLAACCTLSQADVFVKRDFELFFENFTCSRLPNSNSVASNYLQTLNCGLSKNAKRRTVQMELSFKRDLSDFELNVLIVLPRRRAADFVLLNISYINGCDFLANRHLVTLLQIGRKTIDKYGNFPQRCPFQSNTGYYIRGYRWGMDTLPAFAVQTTVHIHFEYLVNGHIIVEGHIKSRLDLKSGRKEAATGWFAVD</sequence>
<evidence type="ECO:0000256" key="1">
    <source>
        <dbReference type="SAM" id="MobiDB-lite"/>
    </source>
</evidence>
<feature type="region of interest" description="Disordered" evidence="1">
    <location>
        <begin position="1"/>
        <end position="29"/>
    </location>
</feature>
<keyword evidence="3" id="KW-1185">Reference proteome</keyword>
<dbReference type="PANTHER" id="PTHR20898">
    <property type="entry name" value="DAEDALUS ON 3-RELATED-RELATED"/>
    <property type="match status" value="1"/>
</dbReference>
<evidence type="ECO:0000313" key="2">
    <source>
        <dbReference type="EMBL" id="CAD7005271.1"/>
    </source>
</evidence>